<dbReference type="Pfam" id="PF00583">
    <property type="entry name" value="Acetyltransf_1"/>
    <property type="match status" value="1"/>
</dbReference>
<feature type="domain" description="N-acetyltransferase" evidence="1">
    <location>
        <begin position="98"/>
        <end position="248"/>
    </location>
</feature>
<evidence type="ECO:0000313" key="2">
    <source>
        <dbReference type="EMBL" id="NYH40348.1"/>
    </source>
</evidence>
<dbReference type="InterPro" id="IPR016181">
    <property type="entry name" value="Acyl_CoA_acyltransferase"/>
</dbReference>
<accession>A0A7Z0BAN3</accession>
<dbReference type="EMBL" id="JACCHK010000001">
    <property type="protein sequence ID" value="NYH40348.1"/>
    <property type="molecule type" value="Genomic_DNA"/>
</dbReference>
<reference evidence="2 3" key="1">
    <citation type="submission" date="2020-07" db="EMBL/GenBank/DDBJ databases">
        <title>Sequencing the genomes of 1000 actinobacteria strains.</title>
        <authorList>
            <person name="Klenk H.-P."/>
        </authorList>
    </citation>
    <scope>NUCLEOTIDE SEQUENCE [LARGE SCALE GENOMIC DNA]</scope>
    <source>
        <strain evidence="2 3">DSM 45876</strain>
    </source>
</reference>
<sequence length="316" mass="35212">MRITDHHGLAVADIAPEEVAQRPWRGSDQHIDVVRLPHPPDDLLPELAGLGFVHKPELLSWRAELGPDEEEFLARLATKPRQDIRRSIQRAEAALTLTVHDTLPAPLLDRFLDLYRARVAEMTYGITIACRYRDAMLDGPDKYYGVFAMDGAEIAGGCLVRECPDEEMVRIRFSAVTEEWRRASLARTLYFGAMRVARDKGFKWVTLGDEPNLYGHLTKMGLFPFKVAMGFHPVPSQDNHDPEGRDLADLVLTGTHLSGPGLMLGYVPGRRHERQLTGYVISDEPVDLKRIAAPFLDAVVQVPPGERAASAAVPLP</sequence>
<dbReference type="Proteomes" id="UP000523545">
    <property type="component" value="Unassembled WGS sequence"/>
</dbReference>
<keyword evidence="3" id="KW-1185">Reference proteome</keyword>
<dbReference type="AlphaFoldDB" id="A0A7Z0BAN3"/>
<comment type="caution">
    <text evidence="2">The sequence shown here is derived from an EMBL/GenBank/DDBJ whole genome shotgun (WGS) entry which is preliminary data.</text>
</comment>
<dbReference type="Gene3D" id="3.40.630.30">
    <property type="match status" value="1"/>
</dbReference>
<proteinExistence type="predicted"/>
<evidence type="ECO:0000313" key="3">
    <source>
        <dbReference type="Proteomes" id="UP000523545"/>
    </source>
</evidence>
<organism evidence="2 3">
    <name type="scientific">Micromonospora jinlongensis</name>
    <dbReference type="NCBI Taxonomy" id="1287877"/>
    <lineage>
        <taxon>Bacteria</taxon>
        <taxon>Bacillati</taxon>
        <taxon>Actinomycetota</taxon>
        <taxon>Actinomycetes</taxon>
        <taxon>Micromonosporales</taxon>
        <taxon>Micromonosporaceae</taxon>
        <taxon>Micromonospora</taxon>
    </lineage>
</organism>
<dbReference type="RefSeq" id="WP_179778475.1">
    <property type="nucleotide sequence ID" value="NZ_JACCHK010000001.1"/>
</dbReference>
<dbReference type="GO" id="GO:0016747">
    <property type="term" value="F:acyltransferase activity, transferring groups other than amino-acyl groups"/>
    <property type="evidence" value="ECO:0007669"/>
    <property type="project" value="InterPro"/>
</dbReference>
<protein>
    <recommendedName>
        <fullName evidence="1">N-acetyltransferase domain-containing protein</fullName>
    </recommendedName>
</protein>
<evidence type="ECO:0000259" key="1">
    <source>
        <dbReference type="PROSITE" id="PS51186"/>
    </source>
</evidence>
<dbReference type="SUPFAM" id="SSF55729">
    <property type="entry name" value="Acyl-CoA N-acyltransferases (Nat)"/>
    <property type="match status" value="1"/>
</dbReference>
<name>A0A7Z0BAN3_9ACTN</name>
<dbReference type="InterPro" id="IPR000182">
    <property type="entry name" value="GNAT_dom"/>
</dbReference>
<dbReference type="PROSITE" id="PS51186">
    <property type="entry name" value="GNAT"/>
    <property type="match status" value="1"/>
</dbReference>
<gene>
    <name evidence="2" type="ORF">HNR22_000075</name>
</gene>